<evidence type="ECO:0008006" key="4">
    <source>
        <dbReference type="Google" id="ProtNLM"/>
    </source>
</evidence>
<organism evidence="2 3">
    <name type="scientific">Buttiauxella selenatireducens</name>
    <dbReference type="NCBI Taxonomy" id="3073902"/>
    <lineage>
        <taxon>Bacteria</taxon>
        <taxon>Pseudomonadati</taxon>
        <taxon>Pseudomonadota</taxon>
        <taxon>Gammaproteobacteria</taxon>
        <taxon>Enterobacterales</taxon>
        <taxon>Enterobacteriaceae</taxon>
        <taxon>Buttiauxella</taxon>
    </lineage>
</organism>
<dbReference type="RefSeq" id="WP_309878037.1">
    <property type="nucleotide sequence ID" value="NZ_CP133838.1"/>
</dbReference>
<keyword evidence="1" id="KW-0732">Signal</keyword>
<protein>
    <recommendedName>
        <fullName evidence="4">Lipoprotein</fullName>
    </recommendedName>
</protein>
<evidence type="ECO:0000256" key="1">
    <source>
        <dbReference type="SAM" id="SignalP"/>
    </source>
</evidence>
<keyword evidence="3" id="KW-1185">Reference proteome</keyword>
<reference evidence="2 3" key="1">
    <citation type="submission" date="2023-09" db="EMBL/GenBank/DDBJ databases">
        <title>Buttiauxella selenatireducens sp. nov., isolated from the rhizosphere of Cardamine hupingshanesis.</title>
        <authorList>
            <person name="Zhang S."/>
            <person name="Xu Z."/>
            <person name="Wang H."/>
            <person name="Guo Y."/>
        </authorList>
    </citation>
    <scope>NUCLEOTIDE SEQUENCE [LARGE SCALE GENOMIC DNA]</scope>
    <source>
        <strain evidence="2 3">R73</strain>
    </source>
</reference>
<gene>
    <name evidence="2" type="ORF">RHD99_06560</name>
</gene>
<proteinExistence type="predicted"/>
<name>A0ABY9SDM4_9ENTR</name>
<evidence type="ECO:0000313" key="2">
    <source>
        <dbReference type="EMBL" id="WMY75604.1"/>
    </source>
</evidence>
<evidence type="ECO:0000313" key="3">
    <source>
        <dbReference type="Proteomes" id="UP001246690"/>
    </source>
</evidence>
<accession>A0ABY9SDM4</accession>
<feature type="chain" id="PRO_5046055716" description="Lipoprotein" evidence="1">
    <location>
        <begin position="31"/>
        <end position="177"/>
    </location>
</feature>
<dbReference type="Proteomes" id="UP001246690">
    <property type="component" value="Chromosome"/>
</dbReference>
<sequence>MPKNSSTRRSSIFFIVSCCMIFLSIQNSFAFDSLPKGKDYPAGHIYTGKPSEHIDITDEFTNSFRTRFKQAIQGDIVFAGEYAQAEWGCGGSGCHVIAFINKRTGLALSSSFMAYDAGDSETPKPIGEEILYINKGSDLLVTYETSDSSDKKFYNYYVLDKKKNDLTLIKKVQDTPH</sequence>
<dbReference type="EMBL" id="CP133838">
    <property type="protein sequence ID" value="WMY75604.1"/>
    <property type="molecule type" value="Genomic_DNA"/>
</dbReference>
<feature type="signal peptide" evidence="1">
    <location>
        <begin position="1"/>
        <end position="30"/>
    </location>
</feature>